<evidence type="ECO:0000313" key="3">
    <source>
        <dbReference type="Proteomes" id="UP000007015"/>
    </source>
</evidence>
<organism evidence="2 3">
    <name type="scientific">Oryza sativa subsp. indica</name>
    <name type="common">Rice</name>
    <dbReference type="NCBI Taxonomy" id="39946"/>
    <lineage>
        <taxon>Eukaryota</taxon>
        <taxon>Viridiplantae</taxon>
        <taxon>Streptophyta</taxon>
        <taxon>Embryophyta</taxon>
        <taxon>Tracheophyta</taxon>
        <taxon>Spermatophyta</taxon>
        <taxon>Magnoliopsida</taxon>
        <taxon>Liliopsida</taxon>
        <taxon>Poales</taxon>
        <taxon>Poaceae</taxon>
        <taxon>BOP clade</taxon>
        <taxon>Oryzoideae</taxon>
        <taxon>Oryzeae</taxon>
        <taxon>Oryzinae</taxon>
        <taxon>Oryza</taxon>
        <taxon>Oryza sativa</taxon>
    </lineage>
</organism>
<dbReference type="InterPro" id="IPR005174">
    <property type="entry name" value="KIB1-4_b-propeller"/>
</dbReference>
<evidence type="ECO:0000259" key="1">
    <source>
        <dbReference type="Pfam" id="PF03478"/>
    </source>
</evidence>
<sequence length="164" mass="18029">MAVVADLVRPFSTMMSNTVHLVGNGGELMLVDRECNGSLKERKFKVYRVDLDAGRMLPVRSLGGRAFFIGVELALSVSPLVFPSISANAIYLGFDGLMTGTMDICPIHLVDGIPFLRKFRNRWESLPNHDRFTAGRLMDLSDSNYGTPIYGPLGSRSIGKDTMA</sequence>
<protein>
    <recommendedName>
        <fullName evidence="1">KIB1-4 beta-propeller domain-containing protein</fullName>
    </recommendedName>
</protein>
<accession>A2Y6T5</accession>
<dbReference type="STRING" id="39946.A2Y6T5"/>
<dbReference type="Gramene" id="BGIOSGA020244-TA">
    <property type="protein sequence ID" value="BGIOSGA020244-PA"/>
    <property type="gene ID" value="BGIOSGA020244"/>
</dbReference>
<dbReference type="Proteomes" id="UP000007015">
    <property type="component" value="Chromosome 5"/>
</dbReference>
<reference evidence="2 3" key="1">
    <citation type="journal article" date="2005" name="PLoS Biol.">
        <title>The genomes of Oryza sativa: a history of duplications.</title>
        <authorList>
            <person name="Yu J."/>
            <person name="Wang J."/>
            <person name="Lin W."/>
            <person name="Li S."/>
            <person name="Li H."/>
            <person name="Zhou J."/>
            <person name="Ni P."/>
            <person name="Dong W."/>
            <person name="Hu S."/>
            <person name="Zeng C."/>
            <person name="Zhang J."/>
            <person name="Zhang Y."/>
            <person name="Li R."/>
            <person name="Xu Z."/>
            <person name="Li S."/>
            <person name="Li X."/>
            <person name="Zheng H."/>
            <person name="Cong L."/>
            <person name="Lin L."/>
            <person name="Yin J."/>
            <person name="Geng J."/>
            <person name="Li G."/>
            <person name="Shi J."/>
            <person name="Liu J."/>
            <person name="Lv H."/>
            <person name="Li J."/>
            <person name="Wang J."/>
            <person name="Deng Y."/>
            <person name="Ran L."/>
            <person name="Shi X."/>
            <person name="Wang X."/>
            <person name="Wu Q."/>
            <person name="Li C."/>
            <person name="Ren X."/>
            <person name="Wang J."/>
            <person name="Wang X."/>
            <person name="Li D."/>
            <person name="Liu D."/>
            <person name="Zhang X."/>
            <person name="Ji Z."/>
            <person name="Zhao W."/>
            <person name="Sun Y."/>
            <person name="Zhang Z."/>
            <person name="Bao J."/>
            <person name="Han Y."/>
            <person name="Dong L."/>
            <person name="Ji J."/>
            <person name="Chen P."/>
            <person name="Wu S."/>
            <person name="Liu J."/>
            <person name="Xiao Y."/>
            <person name="Bu D."/>
            <person name="Tan J."/>
            <person name="Yang L."/>
            <person name="Ye C."/>
            <person name="Zhang J."/>
            <person name="Xu J."/>
            <person name="Zhou Y."/>
            <person name="Yu Y."/>
            <person name="Zhang B."/>
            <person name="Zhuang S."/>
            <person name="Wei H."/>
            <person name="Liu B."/>
            <person name="Lei M."/>
            <person name="Yu H."/>
            <person name="Li Y."/>
            <person name="Xu H."/>
            <person name="Wei S."/>
            <person name="He X."/>
            <person name="Fang L."/>
            <person name="Zhang Z."/>
            <person name="Zhang Y."/>
            <person name="Huang X."/>
            <person name="Su Z."/>
            <person name="Tong W."/>
            <person name="Li J."/>
            <person name="Tong Z."/>
            <person name="Li S."/>
            <person name="Ye J."/>
            <person name="Wang L."/>
            <person name="Fang L."/>
            <person name="Lei T."/>
            <person name="Chen C."/>
            <person name="Chen H."/>
            <person name="Xu Z."/>
            <person name="Li H."/>
            <person name="Huang H."/>
            <person name="Zhang F."/>
            <person name="Xu H."/>
            <person name="Li N."/>
            <person name="Zhao C."/>
            <person name="Li S."/>
            <person name="Dong L."/>
            <person name="Huang Y."/>
            <person name="Li L."/>
            <person name="Xi Y."/>
            <person name="Qi Q."/>
            <person name="Li W."/>
            <person name="Zhang B."/>
            <person name="Hu W."/>
            <person name="Zhang Y."/>
            <person name="Tian X."/>
            <person name="Jiao Y."/>
            <person name="Liang X."/>
            <person name="Jin J."/>
            <person name="Gao L."/>
            <person name="Zheng W."/>
            <person name="Hao B."/>
            <person name="Liu S."/>
            <person name="Wang W."/>
            <person name="Yuan L."/>
            <person name="Cao M."/>
            <person name="McDermott J."/>
            <person name="Samudrala R."/>
            <person name="Wang J."/>
            <person name="Wong G.K."/>
            <person name="Yang H."/>
        </authorList>
    </citation>
    <scope>NUCLEOTIDE SEQUENCE [LARGE SCALE GENOMIC DNA]</scope>
    <source>
        <strain evidence="3">cv. 93-11</strain>
    </source>
</reference>
<gene>
    <name evidence="2" type="ORF">OsI_20738</name>
</gene>
<evidence type="ECO:0000313" key="2">
    <source>
        <dbReference type="EMBL" id="EAY98795.1"/>
    </source>
</evidence>
<keyword evidence="3" id="KW-1185">Reference proteome</keyword>
<dbReference type="PANTHER" id="PTHR33165:SF89">
    <property type="entry name" value="DUF295 DOMAIN-CONTAINING PROTEIN"/>
    <property type="match status" value="1"/>
</dbReference>
<dbReference type="PANTHER" id="PTHR33165">
    <property type="entry name" value="F-BOX DOMAIN CONTAINING PROTEIN-LIKE-RELATED"/>
    <property type="match status" value="1"/>
</dbReference>
<dbReference type="AlphaFoldDB" id="A2Y6T5"/>
<dbReference type="Pfam" id="PF03478">
    <property type="entry name" value="Beta-prop_KIB1-4"/>
    <property type="match status" value="1"/>
</dbReference>
<name>A2Y6T5_ORYSI</name>
<feature type="domain" description="KIB1-4 beta-propeller" evidence="1">
    <location>
        <begin position="14"/>
        <end position="95"/>
    </location>
</feature>
<dbReference type="EMBL" id="CM000130">
    <property type="protein sequence ID" value="EAY98795.1"/>
    <property type="molecule type" value="Genomic_DNA"/>
</dbReference>
<dbReference type="HOGENOM" id="CLU_137629_0_0_1"/>
<proteinExistence type="predicted"/>